<dbReference type="AlphaFoldDB" id="A0A8H6TS66"/>
<evidence type="ECO:0000256" key="1">
    <source>
        <dbReference type="SAM" id="SignalP"/>
    </source>
</evidence>
<dbReference type="Proteomes" id="UP000620124">
    <property type="component" value="Unassembled WGS sequence"/>
</dbReference>
<proteinExistence type="predicted"/>
<keyword evidence="1" id="KW-0732">Signal</keyword>
<reference evidence="2" key="1">
    <citation type="submission" date="2020-05" db="EMBL/GenBank/DDBJ databases">
        <title>Mycena genomes resolve the evolution of fungal bioluminescence.</title>
        <authorList>
            <person name="Tsai I.J."/>
        </authorList>
    </citation>
    <scope>NUCLEOTIDE SEQUENCE</scope>
    <source>
        <strain evidence="2">CCC161011</strain>
    </source>
</reference>
<feature type="signal peptide" evidence="1">
    <location>
        <begin position="1"/>
        <end position="21"/>
    </location>
</feature>
<sequence length="196" mass="22320">MARELLVLLLFFALLSRIVLSFKFHSPQGLTVIQAVHGKKKSRYATKRDPSAHTIWRVEKISLLMPGKKRRAMVFRERYEQSTFSLPLQDRVSWGGIAGPSSPTCASGLVCISFEFLNNGQPSGLRILKIKVTAQGRQSHNIEVTVAMSRSHWNDQLRRRIIYTEKKKPLRRKGLLLALLFELGQSILMSSGRFEN</sequence>
<organism evidence="2 3">
    <name type="scientific">Mycena venus</name>
    <dbReference type="NCBI Taxonomy" id="2733690"/>
    <lineage>
        <taxon>Eukaryota</taxon>
        <taxon>Fungi</taxon>
        <taxon>Dikarya</taxon>
        <taxon>Basidiomycota</taxon>
        <taxon>Agaricomycotina</taxon>
        <taxon>Agaricomycetes</taxon>
        <taxon>Agaricomycetidae</taxon>
        <taxon>Agaricales</taxon>
        <taxon>Marasmiineae</taxon>
        <taxon>Mycenaceae</taxon>
        <taxon>Mycena</taxon>
    </lineage>
</organism>
<comment type="caution">
    <text evidence="2">The sequence shown here is derived from an EMBL/GenBank/DDBJ whole genome shotgun (WGS) entry which is preliminary data.</text>
</comment>
<feature type="chain" id="PRO_5034705287" evidence="1">
    <location>
        <begin position="22"/>
        <end position="196"/>
    </location>
</feature>
<accession>A0A8H6TS66</accession>
<keyword evidence="3" id="KW-1185">Reference proteome</keyword>
<name>A0A8H6TS66_9AGAR</name>
<dbReference type="EMBL" id="JACAZI010000066">
    <property type="protein sequence ID" value="KAF7324320.1"/>
    <property type="molecule type" value="Genomic_DNA"/>
</dbReference>
<protein>
    <submittedName>
        <fullName evidence="2">Uncharacterized protein</fullName>
    </submittedName>
</protein>
<gene>
    <name evidence="2" type="ORF">MVEN_02648700</name>
</gene>
<evidence type="ECO:0000313" key="3">
    <source>
        <dbReference type="Proteomes" id="UP000620124"/>
    </source>
</evidence>
<evidence type="ECO:0000313" key="2">
    <source>
        <dbReference type="EMBL" id="KAF7324320.1"/>
    </source>
</evidence>